<feature type="transmembrane region" description="Helical" evidence="2">
    <location>
        <begin position="172"/>
        <end position="190"/>
    </location>
</feature>
<keyword evidence="2" id="KW-1133">Transmembrane helix</keyword>
<feature type="transmembrane region" description="Helical" evidence="2">
    <location>
        <begin position="145"/>
        <end position="166"/>
    </location>
</feature>
<evidence type="ECO:0000313" key="3">
    <source>
        <dbReference type="EMBL" id="GAA4732579.1"/>
    </source>
</evidence>
<dbReference type="RefSeq" id="WP_345505135.1">
    <property type="nucleotide sequence ID" value="NZ_BAABLO010000013.1"/>
</dbReference>
<feature type="transmembrane region" description="Helical" evidence="2">
    <location>
        <begin position="79"/>
        <end position="96"/>
    </location>
</feature>
<sequence>MSTPTTVSTAGPSGRPSDRLVGPMALSRSQATVRGLLVAASLALVWLTLVAAPHGLVVAAVALVPLSVWAAWRPESPWATVLVAALVLHWVATVPVPSGAGAWLRLLAAAWLVLTVHLCAAFAASLPPSAPIPRAALRRWARRGAVVAAVTLPIWALALVAGEQGVAGEVGLTYAAIAAAAVLALAVHLLSRDDRG</sequence>
<feature type="transmembrane region" description="Helical" evidence="2">
    <location>
        <begin position="102"/>
        <end position="124"/>
    </location>
</feature>
<gene>
    <name evidence="3" type="ORF">GCM10025782_34800</name>
</gene>
<keyword evidence="2" id="KW-0472">Membrane</keyword>
<dbReference type="EMBL" id="BAABLO010000013">
    <property type="protein sequence ID" value="GAA4732579.1"/>
    <property type="molecule type" value="Genomic_DNA"/>
</dbReference>
<proteinExistence type="predicted"/>
<organism evidence="3 4">
    <name type="scientific">Pedococcus ginsenosidimutans</name>
    <dbReference type="NCBI Taxonomy" id="490570"/>
    <lineage>
        <taxon>Bacteria</taxon>
        <taxon>Bacillati</taxon>
        <taxon>Actinomycetota</taxon>
        <taxon>Actinomycetes</taxon>
        <taxon>Micrococcales</taxon>
        <taxon>Intrasporangiaceae</taxon>
        <taxon>Pedococcus</taxon>
    </lineage>
</organism>
<keyword evidence="2" id="KW-0812">Transmembrane</keyword>
<protein>
    <submittedName>
        <fullName evidence="3">Uncharacterized protein</fullName>
    </submittedName>
</protein>
<feature type="region of interest" description="Disordered" evidence="1">
    <location>
        <begin position="1"/>
        <end position="21"/>
    </location>
</feature>
<name>A0ABP8YMG3_9MICO</name>
<feature type="compositionally biased region" description="Polar residues" evidence="1">
    <location>
        <begin position="1"/>
        <end position="11"/>
    </location>
</feature>
<dbReference type="Proteomes" id="UP001500556">
    <property type="component" value="Unassembled WGS sequence"/>
</dbReference>
<comment type="caution">
    <text evidence="3">The sequence shown here is derived from an EMBL/GenBank/DDBJ whole genome shotgun (WGS) entry which is preliminary data.</text>
</comment>
<evidence type="ECO:0000256" key="2">
    <source>
        <dbReference type="SAM" id="Phobius"/>
    </source>
</evidence>
<reference evidence="4" key="1">
    <citation type="journal article" date="2019" name="Int. J. Syst. Evol. Microbiol.">
        <title>The Global Catalogue of Microorganisms (GCM) 10K type strain sequencing project: providing services to taxonomists for standard genome sequencing and annotation.</title>
        <authorList>
            <consortium name="The Broad Institute Genomics Platform"/>
            <consortium name="The Broad Institute Genome Sequencing Center for Infectious Disease"/>
            <person name="Wu L."/>
            <person name="Ma J."/>
        </authorList>
    </citation>
    <scope>NUCLEOTIDE SEQUENCE [LARGE SCALE GENOMIC DNA]</scope>
    <source>
        <strain evidence="4">JCM 18961</strain>
    </source>
</reference>
<evidence type="ECO:0000313" key="4">
    <source>
        <dbReference type="Proteomes" id="UP001500556"/>
    </source>
</evidence>
<keyword evidence="4" id="KW-1185">Reference proteome</keyword>
<evidence type="ECO:0000256" key="1">
    <source>
        <dbReference type="SAM" id="MobiDB-lite"/>
    </source>
</evidence>
<accession>A0ABP8YMG3</accession>